<gene>
    <name evidence="1" type="ORF">GCM10009038_15590</name>
</gene>
<evidence type="ECO:0000313" key="2">
    <source>
        <dbReference type="Proteomes" id="UP000646745"/>
    </source>
</evidence>
<keyword evidence="2" id="KW-1185">Reference proteome</keyword>
<proteinExistence type="predicted"/>
<protein>
    <submittedName>
        <fullName evidence="1">Uncharacterized protein</fullName>
    </submittedName>
</protein>
<dbReference type="Proteomes" id="UP000646745">
    <property type="component" value="Unassembled WGS sequence"/>
</dbReference>
<sequence length="103" mass="11502">MMLAIISRYEEIGAVSGIPCTTQTTLELAVQGLSNDRVKAPQLRPELLNRLELIDVVGSANPIELLIITHLFKRQPKPAQQSRQSWLHQCKRVLPLDKPDHGG</sequence>
<dbReference type="EMBL" id="BMZI01000003">
    <property type="protein sequence ID" value="GHB17630.1"/>
    <property type="molecule type" value="Genomic_DNA"/>
</dbReference>
<organism evidence="1 2">
    <name type="scientific">Salinicola rhizosphaerae</name>
    <dbReference type="NCBI Taxonomy" id="1443141"/>
    <lineage>
        <taxon>Bacteria</taxon>
        <taxon>Pseudomonadati</taxon>
        <taxon>Pseudomonadota</taxon>
        <taxon>Gammaproteobacteria</taxon>
        <taxon>Oceanospirillales</taxon>
        <taxon>Halomonadaceae</taxon>
        <taxon>Salinicola</taxon>
    </lineage>
</organism>
<comment type="caution">
    <text evidence="1">The sequence shown here is derived from an EMBL/GenBank/DDBJ whole genome shotgun (WGS) entry which is preliminary data.</text>
</comment>
<evidence type="ECO:0000313" key="1">
    <source>
        <dbReference type="EMBL" id="GHB17630.1"/>
    </source>
</evidence>
<name>A0ABQ3DVI6_9GAMM</name>
<accession>A0ABQ3DVI6</accession>
<reference evidence="2" key="1">
    <citation type="journal article" date="2019" name="Int. J. Syst. Evol. Microbiol.">
        <title>The Global Catalogue of Microorganisms (GCM) 10K type strain sequencing project: providing services to taxonomists for standard genome sequencing and annotation.</title>
        <authorList>
            <consortium name="The Broad Institute Genomics Platform"/>
            <consortium name="The Broad Institute Genome Sequencing Center for Infectious Disease"/>
            <person name="Wu L."/>
            <person name="Ma J."/>
        </authorList>
    </citation>
    <scope>NUCLEOTIDE SEQUENCE [LARGE SCALE GENOMIC DNA]</scope>
    <source>
        <strain evidence="2">KCTC 32998</strain>
    </source>
</reference>